<dbReference type="Pfam" id="PF13456">
    <property type="entry name" value="RVT_3"/>
    <property type="match status" value="1"/>
</dbReference>
<keyword evidence="3" id="KW-1185">Reference proteome</keyword>
<comment type="caution">
    <text evidence="2">The sequence shown here is derived from an EMBL/GenBank/DDBJ whole genome shotgun (WGS) entry which is preliminary data.</text>
</comment>
<organism evidence="2 3">
    <name type="scientific">Ureibacillus thermosphaericus</name>
    <dbReference type="NCBI Taxonomy" id="51173"/>
    <lineage>
        <taxon>Bacteria</taxon>
        <taxon>Bacillati</taxon>
        <taxon>Bacillota</taxon>
        <taxon>Bacilli</taxon>
        <taxon>Bacillales</taxon>
        <taxon>Caryophanaceae</taxon>
        <taxon>Ureibacillus</taxon>
    </lineage>
</organism>
<evidence type="ECO:0000259" key="1">
    <source>
        <dbReference type="PROSITE" id="PS50879"/>
    </source>
</evidence>
<dbReference type="InterPro" id="IPR002156">
    <property type="entry name" value="RNaseH_domain"/>
</dbReference>
<sequence length="217" mass="25004">MKITIEWTYHHKGLETTFRSDEMPPVQALLIAEELKKTGKVKHMTFIDQYDSTWSVKEIKKYLKEIETEPSNVTVYFDGGYDLESQKAGLGFAIYFEQNGKSYRTRKNLMQLGLKSNNEAEYAALYGSILELEMIGVHHQTVRFIGDSQVVINQMSGEWPIYEKELTNWANKIDEKLNQLGIKSEFKLVSRKGNEEVDRLATQALNNTIIEGKIELD</sequence>
<proteinExistence type="predicted"/>
<dbReference type="InterPro" id="IPR012337">
    <property type="entry name" value="RNaseH-like_sf"/>
</dbReference>
<name>A0A840PS81_URETH</name>
<gene>
    <name evidence="2" type="ORF">HNR36_001146</name>
</gene>
<dbReference type="GO" id="GO:0004523">
    <property type="term" value="F:RNA-DNA hybrid ribonuclease activity"/>
    <property type="evidence" value="ECO:0007669"/>
    <property type="project" value="UniProtKB-EC"/>
</dbReference>
<evidence type="ECO:0000313" key="2">
    <source>
        <dbReference type="EMBL" id="MBB5148760.1"/>
    </source>
</evidence>
<reference evidence="2 3" key="1">
    <citation type="submission" date="2020-08" db="EMBL/GenBank/DDBJ databases">
        <title>Genomic Encyclopedia of Type Strains, Phase IV (KMG-IV): sequencing the most valuable type-strain genomes for metagenomic binning, comparative biology and taxonomic classification.</title>
        <authorList>
            <person name="Goeker M."/>
        </authorList>
    </citation>
    <scope>NUCLEOTIDE SEQUENCE [LARGE SCALE GENOMIC DNA]</scope>
    <source>
        <strain evidence="2 3">DSM 10633</strain>
    </source>
</reference>
<dbReference type="RefSeq" id="WP_016837840.1">
    <property type="nucleotide sequence ID" value="NZ_AP018335.1"/>
</dbReference>
<dbReference type="PROSITE" id="PS50879">
    <property type="entry name" value="RNASE_H_1"/>
    <property type="match status" value="1"/>
</dbReference>
<dbReference type="EMBL" id="JACHGZ010000009">
    <property type="protein sequence ID" value="MBB5148760.1"/>
    <property type="molecule type" value="Genomic_DNA"/>
</dbReference>
<dbReference type="PANTHER" id="PTHR46387">
    <property type="entry name" value="POLYNUCLEOTIDYL TRANSFERASE, RIBONUCLEASE H-LIKE SUPERFAMILY PROTEIN"/>
    <property type="match status" value="1"/>
</dbReference>
<feature type="domain" description="RNase H type-1" evidence="1">
    <location>
        <begin position="69"/>
        <end position="206"/>
    </location>
</feature>
<evidence type="ECO:0000313" key="3">
    <source>
        <dbReference type="Proteomes" id="UP000557217"/>
    </source>
</evidence>
<dbReference type="EC" id="3.1.26.4" evidence="2"/>
<dbReference type="SUPFAM" id="SSF53098">
    <property type="entry name" value="Ribonuclease H-like"/>
    <property type="match status" value="1"/>
</dbReference>
<dbReference type="NCBIfam" id="NF005822">
    <property type="entry name" value="PRK07708.1"/>
    <property type="match status" value="1"/>
</dbReference>
<dbReference type="PANTHER" id="PTHR46387:SF2">
    <property type="entry name" value="RIBONUCLEASE HI"/>
    <property type="match status" value="1"/>
</dbReference>
<dbReference type="GO" id="GO:0003676">
    <property type="term" value="F:nucleic acid binding"/>
    <property type="evidence" value="ECO:0007669"/>
    <property type="project" value="InterPro"/>
</dbReference>
<dbReference type="InterPro" id="IPR036397">
    <property type="entry name" value="RNaseH_sf"/>
</dbReference>
<keyword evidence="2" id="KW-0378">Hydrolase</keyword>
<dbReference type="CDD" id="cd09279">
    <property type="entry name" value="RNase_HI_like"/>
    <property type="match status" value="1"/>
</dbReference>
<dbReference type="Proteomes" id="UP000557217">
    <property type="component" value="Unassembled WGS sequence"/>
</dbReference>
<protein>
    <submittedName>
        <fullName evidence="2">Ribonuclease HI</fullName>
        <ecNumber evidence="2">3.1.26.4</ecNumber>
    </submittedName>
</protein>
<dbReference type="Gene3D" id="3.30.420.10">
    <property type="entry name" value="Ribonuclease H-like superfamily/Ribonuclease H"/>
    <property type="match status" value="1"/>
</dbReference>
<dbReference type="AlphaFoldDB" id="A0A840PS81"/>
<accession>A0A840PS81</accession>